<organism evidence="9 10">
    <name type="scientific">Streptomyces broussonetiae</name>
    <dbReference type="NCBI Taxonomy" id="2686304"/>
    <lineage>
        <taxon>Bacteria</taxon>
        <taxon>Bacillati</taxon>
        <taxon>Actinomycetota</taxon>
        <taxon>Actinomycetes</taxon>
        <taxon>Kitasatosporales</taxon>
        <taxon>Streptomycetaceae</taxon>
        <taxon>Streptomyces</taxon>
    </lineage>
</organism>
<dbReference type="Gene3D" id="3.40.50.150">
    <property type="entry name" value="Vaccinia Virus protein VP39"/>
    <property type="match status" value="1"/>
</dbReference>
<dbReference type="InterPro" id="IPR054277">
    <property type="entry name" value="DUF7008"/>
</dbReference>
<evidence type="ECO:0000256" key="2">
    <source>
        <dbReference type="ARBA" id="ARBA00022603"/>
    </source>
</evidence>
<keyword evidence="2 9" id="KW-0489">Methyltransferase</keyword>
<name>A0ABV5EKR2_9ACTN</name>
<protein>
    <recommendedName>
        <fullName evidence="1">site-specific DNA-methyltransferase (adenine-specific)</fullName>
        <ecNumber evidence="1">2.1.1.72</ecNumber>
    </recommendedName>
</protein>
<dbReference type="InterPro" id="IPR050953">
    <property type="entry name" value="N4_N6_ade-DNA_methylase"/>
</dbReference>
<feature type="domain" description="DUF7008" evidence="8">
    <location>
        <begin position="792"/>
        <end position="1157"/>
    </location>
</feature>
<dbReference type="EC" id="2.1.1.72" evidence="1"/>
<feature type="domain" description="Type II methyltransferase M.TaqI-like" evidence="7">
    <location>
        <begin position="255"/>
        <end position="427"/>
    </location>
</feature>
<dbReference type="GO" id="GO:0009007">
    <property type="term" value="F:site-specific DNA-methyltransferase (adenine-specific) activity"/>
    <property type="evidence" value="ECO:0007669"/>
    <property type="project" value="UniProtKB-EC"/>
</dbReference>
<evidence type="ECO:0000256" key="5">
    <source>
        <dbReference type="ARBA" id="ARBA00047942"/>
    </source>
</evidence>
<dbReference type="RefSeq" id="WP_376735904.1">
    <property type="nucleotide sequence ID" value="NZ_JAYMRP010000045.1"/>
</dbReference>
<keyword evidence="4" id="KW-0949">S-adenosyl-L-methionine</keyword>
<evidence type="ECO:0000259" key="7">
    <source>
        <dbReference type="Pfam" id="PF07669"/>
    </source>
</evidence>
<evidence type="ECO:0000256" key="6">
    <source>
        <dbReference type="SAM" id="MobiDB-lite"/>
    </source>
</evidence>
<evidence type="ECO:0000313" key="9">
    <source>
        <dbReference type="EMBL" id="MFB8777444.1"/>
    </source>
</evidence>
<dbReference type="Pfam" id="PF22654">
    <property type="entry name" value="DUF7008"/>
    <property type="match status" value="1"/>
</dbReference>
<accession>A0ABV5EKR2</accession>
<dbReference type="InterPro" id="IPR029063">
    <property type="entry name" value="SAM-dependent_MTases_sf"/>
</dbReference>
<evidence type="ECO:0000256" key="1">
    <source>
        <dbReference type="ARBA" id="ARBA00011900"/>
    </source>
</evidence>
<dbReference type="PRINTS" id="PR00507">
    <property type="entry name" value="N12N6MTFRASE"/>
</dbReference>
<evidence type="ECO:0000313" key="10">
    <source>
        <dbReference type="Proteomes" id="UP001585080"/>
    </source>
</evidence>
<dbReference type="Proteomes" id="UP001585080">
    <property type="component" value="Unassembled WGS sequence"/>
</dbReference>
<gene>
    <name evidence="9" type="primary">pglX</name>
    <name evidence="9" type="ORF">VSS16_32815</name>
</gene>
<evidence type="ECO:0000256" key="4">
    <source>
        <dbReference type="ARBA" id="ARBA00022691"/>
    </source>
</evidence>
<comment type="catalytic activity">
    <reaction evidence="5">
        <text>a 2'-deoxyadenosine in DNA + S-adenosyl-L-methionine = an N(6)-methyl-2'-deoxyadenosine in DNA + S-adenosyl-L-homocysteine + H(+)</text>
        <dbReference type="Rhea" id="RHEA:15197"/>
        <dbReference type="Rhea" id="RHEA-COMP:12418"/>
        <dbReference type="Rhea" id="RHEA-COMP:12419"/>
        <dbReference type="ChEBI" id="CHEBI:15378"/>
        <dbReference type="ChEBI" id="CHEBI:57856"/>
        <dbReference type="ChEBI" id="CHEBI:59789"/>
        <dbReference type="ChEBI" id="CHEBI:90615"/>
        <dbReference type="ChEBI" id="CHEBI:90616"/>
        <dbReference type="EC" id="2.1.1.72"/>
    </reaction>
</comment>
<comment type="caution">
    <text evidence="9">The sequence shown here is derived from an EMBL/GenBank/DDBJ whole genome shotgun (WGS) entry which is preliminary data.</text>
</comment>
<reference evidence="9 10" key="1">
    <citation type="submission" date="2024-01" db="EMBL/GenBank/DDBJ databases">
        <title>Genome mining of biosynthetic gene clusters to explore secondary metabolites of Streptomyces sp.</title>
        <authorList>
            <person name="Baig A."/>
            <person name="Ajitkumar Shintre N."/>
            <person name="Kumar H."/>
            <person name="Anbarasu A."/>
            <person name="Ramaiah S."/>
        </authorList>
    </citation>
    <scope>NUCLEOTIDE SEQUENCE [LARGE SCALE GENOMIC DNA]</scope>
    <source>
        <strain evidence="9 10">A57</strain>
    </source>
</reference>
<keyword evidence="10" id="KW-1185">Reference proteome</keyword>
<feature type="region of interest" description="Disordered" evidence="6">
    <location>
        <begin position="1141"/>
        <end position="1161"/>
    </location>
</feature>
<dbReference type="EMBL" id="JAYMRP010000045">
    <property type="protein sequence ID" value="MFB8777444.1"/>
    <property type="molecule type" value="Genomic_DNA"/>
</dbReference>
<evidence type="ECO:0000259" key="8">
    <source>
        <dbReference type="Pfam" id="PF22654"/>
    </source>
</evidence>
<dbReference type="Pfam" id="PF07669">
    <property type="entry name" value="Eco57I"/>
    <property type="match status" value="1"/>
</dbReference>
<dbReference type="GO" id="GO:0032259">
    <property type="term" value="P:methylation"/>
    <property type="evidence" value="ECO:0007669"/>
    <property type="project" value="UniProtKB-KW"/>
</dbReference>
<proteinExistence type="predicted"/>
<dbReference type="PANTHER" id="PTHR33841:SF1">
    <property type="entry name" value="DNA METHYLTRANSFERASE A"/>
    <property type="match status" value="1"/>
</dbReference>
<keyword evidence="3 9" id="KW-0808">Transferase</keyword>
<evidence type="ECO:0000256" key="3">
    <source>
        <dbReference type="ARBA" id="ARBA00022679"/>
    </source>
</evidence>
<dbReference type="PANTHER" id="PTHR33841">
    <property type="entry name" value="DNA METHYLTRANSFERASE YEEA-RELATED"/>
    <property type="match status" value="1"/>
</dbReference>
<dbReference type="InterPro" id="IPR011639">
    <property type="entry name" value="MethylTrfase_TaqI-like_dom"/>
</dbReference>
<dbReference type="NCBIfam" id="NF033451">
    <property type="entry name" value="BREX_2_MTaseX"/>
    <property type="match status" value="1"/>
</dbReference>
<sequence>MPADQTLATDLPRLTALVQKDLADRASSEPAMTRLRDEYESAKLYGGTAGTWHIWLDEKLSQTAAAWVLATVIIRFCEDNGLLDSCFLDDTPTGGPVIKAVDRLLTHPVMSKVLGSLQQPLERVRPGPQTCDELLAFWRHRTPDGALVHDFTDSSLSTAFLADLAPHLDERARRGYGQVATPDFVVDLLLDLTLQPFLTQHSSVEAGLADLRLVDPACGTGTFLLGAYHRIFRQWTETRPDMTAWQRAARALRSVHGCDIDPCAVALTRFRLLVAAMNSAGEPRLESVPDLSVVVAAGDSLLQGRPDTTDTPPHLPVDPAYDIDAQARRHRLLEPGSYDVVTGNPPYVSVKDKALAAAYREAYESCGGVYSLSVPFTELAFRLARTGPDAGRVGLLVSNSFMKREAGRGLVERVLARVEISHLVDTSGAYLPGHGTPTAILVGRNRTPDTNVPVHVVVSRRGEGGAPAVPGQSPVWGSLRELAFQAGLTSTWAESYFQDRRELSAFPWSLTPSAARAVLRRMEGGESLSNRVDRIGYAANTGADDLFCGSAATFRRHRVEDAVTTPVLTGSEVRDWSARPTLMAFFPRRPGRLEPVVDLSEFRGHHRRLWPYRTVLRKRTGAKKTSPWYDWHHISADTGTRRWSIVFPWVATHPHFSLLRGRAVPLNSAPVINLPLNASEDECLGLLGALNSAAVSFWLKQMSQSKGQSRIDQPRGVEADGEPWAKIYEFTSTRLLRLPLPAALPVREARELDRLAVESQRVLEEIATPRSQVTQESLNAARGHWLSMRSRMIALQEELDWKVYAAYGLIADDELTTPVHDLPDLALGERAFEIMLAKQAARGEVTTQWFTRHAASPVTDPPRHWPSDYRRLVHRRLHAIEENPLLRLLEQPEYKRRWATEPWDVLISSILRQRLLSHCEAANLWYETSDRVRRPVVRTVDQLATLLVEEPDFIAVAAIYAPGTAVTDLLLRLLSDEYVPQASPLRYKKSGLVKRRRWEEVWEAQHRDAGNDPADVDVPPRYTATDFLRPSYWRLRGKYDVPNETFVSFSASVKPLSATTPLGWAGWTARERAEAALRLLDAEDRADAQRPEEALPLLRALADILPWVGGDVADSDDEPGRTAANLRREYDMRLTRFGVSPTDVNAWQPPAPRRGRPRKDG</sequence>
<dbReference type="SUPFAM" id="SSF53335">
    <property type="entry name" value="S-adenosyl-L-methionine-dependent methyltransferases"/>
    <property type="match status" value="1"/>
</dbReference>